<proteinExistence type="predicted"/>
<dbReference type="RefSeq" id="WP_369667974.1">
    <property type="nucleotide sequence ID" value="NZ_JBDKXB010000024.1"/>
</dbReference>
<dbReference type="EMBL" id="JBDKXB010000024">
    <property type="protein sequence ID" value="MEY6433588.1"/>
    <property type="molecule type" value="Genomic_DNA"/>
</dbReference>
<dbReference type="Proteomes" id="UP001564408">
    <property type="component" value="Unassembled WGS sequence"/>
</dbReference>
<sequence>MSPEEIAAAIAAAPDEAVPDPDSPPTRPEDWEDVVFVPGGGYPAVKAALDERRHTRGSQKAPPKEAVSIGLSPKVVAFFKAGGPGWQTRIDAVLREDVETHR</sequence>
<evidence type="ECO:0000256" key="1">
    <source>
        <dbReference type="SAM" id="MobiDB-lite"/>
    </source>
</evidence>
<dbReference type="Pfam" id="PF14384">
    <property type="entry name" value="BrnA_antitoxin"/>
    <property type="match status" value="1"/>
</dbReference>
<feature type="region of interest" description="Disordered" evidence="1">
    <location>
        <begin position="1"/>
        <end position="30"/>
    </location>
</feature>
<reference evidence="2 3" key="1">
    <citation type="submission" date="2024-05" db="EMBL/GenBank/DDBJ databases">
        <title>Genome Sequence and Characterization of the New Strain Purple Sulfur Bacterium of Genus Thioalkalicoccus.</title>
        <authorList>
            <person name="Bryantseva I.A."/>
            <person name="Kyndt J.A."/>
            <person name="Imhoff J.F."/>
        </authorList>
    </citation>
    <scope>NUCLEOTIDE SEQUENCE [LARGE SCALE GENOMIC DNA]</scope>
    <source>
        <strain evidence="2 3">Um2</strain>
    </source>
</reference>
<accession>A0ABV4BJV4</accession>
<name>A0ABV4BJV4_9GAMM</name>
<evidence type="ECO:0000313" key="2">
    <source>
        <dbReference type="EMBL" id="MEY6433588.1"/>
    </source>
</evidence>
<dbReference type="InterPro" id="IPR025528">
    <property type="entry name" value="BrnA_antitoxin"/>
</dbReference>
<gene>
    <name evidence="2" type="ORF">ABC977_14365</name>
</gene>
<comment type="caution">
    <text evidence="2">The sequence shown here is derived from an EMBL/GenBank/DDBJ whole genome shotgun (WGS) entry which is preliminary data.</text>
</comment>
<keyword evidence="3" id="KW-1185">Reference proteome</keyword>
<protein>
    <submittedName>
        <fullName evidence="2">BrnA antitoxin family protein</fullName>
    </submittedName>
</protein>
<evidence type="ECO:0000313" key="3">
    <source>
        <dbReference type="Proteomes" id="UP001564408"/>
    </source>
</evidence>
<organism evidence="2 3">
    <name type="scientific">Thioalkalicoccus limnaeus</name>
    <dbReference type="NCBI Taxonomy" id="120681"/>
    <lineage>
        <taxon>Bacteria</taxon>
        <taxon>Pseudomonadati</taxon>
        <taxon>Pseudomonadota</taxon>
        <taxon>Gammaproteobacteria</taxon>
        <taxon>Chromatiales</taxon>
        <taxon>Chromatiaceae</taxon>
        <taxon>Thioalkalicoccus</taxon>
    </lineage>
</organism>
<feature type="compositionally biased region" description="Low complexity" evidence="1">
    <location>
        <begin position="1"/>
        <end position="16"/>
    </location>
</feature>